<feature type="transmembrane region" description="Helical" evidence="1">
    <location>
        <begin position="224"/>
        <end position="245"/>
    </location>
</feature>
<keyword evidence="1" id="KW-0472">Membrane</keyword>
<dbReference type="AlphaFoldDB" id="A0A9D2BNQ1"/>
<organism evidence="2 3">
    <name type="scientific">Candidatus Erysipelatoclostridium merdavium</name>
    <dbReference type="NCBI Taxonomy" id="2838566"/>
    <lineage>
        <taxon>Bacteria</taxon>
        <taxon>Bacillati</taxon>
        <taxon>Bacillota</taxon>
        <taxon>Erysipelotrichia</taxon>
        <taxon>Erysipelotrichales</taxon>
        <taxon>Erysipelotrichales incertae sedis</taxon>
    </lineage>
</organism>
<protein>
    <submittedName>
        <fullName evidence="2">Uncharacterized protein</fullName>
    </submittedName>
</protein>
<feature type="transmembrane region" description="Helical" evidence="1">
    <location>
        <begin position="158"/>
        <end position="180"/>
    </location>
</feature>
<keyword evidence="1" id="KW-0812">Transmembrane</keyword>
<feature type="transmembrane region" description="Helical" evidence="1">
    <location>
        <begin position="130"/>
        <end position="152"/>
    </location>
</feature>
<comment type="caution">
    <text evidence="2">The sequence shown here is derived from an EMBL/GenBank/DDBJ whole genome shotgun (WGS) entry which is preliminary data.</text>
</comment>
<feature type="transmembrane region" description="Helical" evidence="1">
    <location>
        <begin position="468"/>
        <end position="487"/>
    </location>
</feature>
<reference evidence="2" key="2">
    <citation type="submission" date="2021-04" db="EMBL/GenBank/DDBJ databases">
        <authorList>
            <person name="Gilroy R."/>
        </authorList>
    </citation>
    <scope>NUCLEOTIDE SEQUENCE</scope>
    <source>
        <strain evidence="2">ChiGjej1B1-14440</strain>
    </source>
</reference>
<dbReference type="Proteomes" id="UP000886724">
    <property type="component" value="Unassembled WGS sequence"/>
</dbReference>
<name>A0A9D2BNQ1_9FIRM</name>
<feature type="transmembrane region" description="Helical" evidence="1">
    <location>
        <begin position="341"/>
        <end position="359"/>
    </location>
</feature>
<evidence type="ECO:0000313" key="2">
    <source>
        <dbReference type="EMBL" id="HIX82212.1"/>
    </source>
</evidence>
<feature type="transmembrane region" description="Helical" evidence="1">
    <location>
        <begin position="53"/>
        <end position="77"/>
    </location>
</feature>
<gene>
    <name evidence="2" type="ORF">H9980_09630</name>
</gene>
<sequence length="525" mass="60651">MIKTFWIAFRLQITYRVNTIIYSLKQLPLIKRILPVSLYASKSLKAIASVISLLWEIITIFLYKGLYLGLFFIIPILFSNIDSSLQPAFFLNILLFLTIAGAVSNNRLFEPGRDKYYSIILMRMNAAKYTITNYLYELLKIIIGFLGFLIYANITFGLPLYFCLLVPLAVCGAKIISSCYSLYQYKTKGKIRNENSPVKAVWSIIAICWLLAYLPFITGLVLPIFISIVILAIMSLGIIGFIYIYNFSLYRPMYQVLLGQKFSNINTSIKEITNSSYLDSISNDVSITSKKKGYAYFNELFVKRHQKLLWRSAKRITIFTLGLLIAAIIALLSFPKVHYEINSLLLNFLPYFVFIIYSFNSGKSVVQAMFRNCDHSMLTYSFYRRKDVIISLFYLRLRDIIIINLMPASVIAIGLPLLIYITDKNTNPWIYPIVFICIIATSIFFSIHYLTCYYLLQPYNSMTETKSSTYSIVMSITYLVCFAFIYLKMNAFVFGLIMIIFCIVYIIIASTLVYRYASKTFRLRQ</sequence>
<feature type="transmembrane region" description="Helical" evidence="1">
    <location>
        <begin position="200"/>
        <end position="218"/>
    </location>
</feature>
<dbReference type="EMBL" id="DXET01000218">
    <property type="protein sequence ID" value="HIX82212.1"/>
    <property type="molecule type" value="Genomic_DNA"/>
</dbReference>
<proteinExistence type="predicted"/>
<feature type="transmembrane region" description="Helical" evidence="1">
    <location>
        <begin position="433"/>
        <end position="456"/>
    </location>
</feature>
<evidence type="ECO:0000313" key="3">
    <source>
        <dbReference type="Proteomes" id="UP000886724"/>
    </source>
</evidence>
<evidence type="ECO:0000256" key="1">
    <source>
        <dbReference type="SAM" id="Phobius"/>
    </source>
</evidence>
<feature type="transmembrane region" description="Helical" evidence="1">
    <location>
        <begin position="400"/>
        <end position="421"/>
    </location>
</feature>
<accession>A0A9D2BNQ1</accession>
<feature type="transmembrane region" description="Helical" evidence="1">
    <location>
        <begin position="493"/>
        <end position="517"/>
    </location>
</feature>
<feature type="transmembrane region" description="Helical" evidence="1">
    <location>
        <begin position="316"/>
        <end position="335"/>
    </location>
</feature>
<feature type="transmembrane region" description="Helical" evidence="1">
    <location>
        <begin position="89"/>
        <end position="109"/>
    </location>
</feature>
<reference evidence="2" key="1">
    <citation type="journal article" date="2021" name="PeerJ">
        <title>Extensive microbial diversity within the chicken gut microbiome revealed by metagenomics and culture.</title>
        <authorList>
            <person name="Gilroy R."/>
            <person name="Ravi A."/>
            <person name="Getino M."/>
            <person name="Pursley I."/>
            <person name="Horton D.L."/>
            <person name="Alikhan N.F."/>
            <person name="Baker D."/>
            <person name="Gharbi K."/>
            <person name="Hall N."/>
            <person name="Watson M."/>
            <person name="Adriaenssens E.M."/>
            <person name="Foster-Nyarko E."/>
            <person name="Jarju S."/>
            <person name="Secka A."/>
            <person name="Antonio M."/>
            <person name="Oren A."/>
            <person name="Chaudhuri R.R."/>
            <person name="La Ragione R."/>
            <person name="Hildebrand F."/>
            <person name="Pallen M.J."/>
        </authorList>
    </citation>
    <scope>NUCLEOTIDE SEQUENCE</scope>
    <source>
        <strain evidence="2">ChiGjej1B1-14440</strain>
    </source>
</reference>
<keyword evidence="1" id="KW-1133">Transmembrane helix</keyword>